<keyword evidence="5" id="KW-0406">Ion transport</keyword>
<feature type="transmembrane region" description="Helical" evidence="10">
    <location>
        <begin position="388"/>
        <end position="411"/>
    </location>
</feature>
<proteinExistence type="predicted"/>
<dbReference type="Proteomes" id="UP000744769">
    <property type="component" value="Unassembled WGS sequence"/>
</dbReference>
<accession>A0A967E818</accession>
<feature type="transmembrane region" description="Helical" evidence="10">
    <location>
        <begin position="76"/>
        <end position="94"/>
    </location>
</feature>
<feature type="transmembrane region" description="Helical" evidence="10">
    <location>
        <begin position="361"/>
        <end position="382"/>
    </location>
</feature>
<dbReference type="AlphaFoldDB" id="A0A967E818"/>
<keyword evidence="2" id="KW-0813">Transport</keyword>
<feature type="transmembrane region" description="Helical" evidence="10">
    <location>
        <begin position="234"/>
        <end position="262"/>
    </location>
</feature>
<evidence type="ECO:0000256" key="7">
    <source>
        <dbReference type="ARBA" id="ARBA00023173"/>
    </source>
</evidence>
<evidence type="ECO:0000256" key="3">
    <source>
        <dbReference type="ARBA" id="ARBA00022692"/>
    </source>
</evidence>
<evidence type="ECO:0000256" key="2">
    <source>
        <dbReference type="ARBA" id="ARBA00022448"/>
    </source>
</evidence>
<comment type="subcellular location">
    <subcellularLocation>
        <location evidence="1">Membrane</location>
        <topology evidence="1">Multi-pass membrane protein</topology>
    </subcellularLocation>
</comment>
<gene>
    <name evidence="11" type="ORF">G9U51_03015</name>
</gene>
<dbReference type="GO" id="GO:0034707">
    <property type="term" value="C:chloride channel complex"/>
    <property type="evidence" value="ECO:0007669"/>
    <property type="project" value="UniProtKB-KW"/>
</dbReference>
<evidence type="ECO:0000256" key="6">
    <source>
        <dbReference type="ARBA" id="ARBA00023136"/>
    </source>
</evidence>
<keyword evidence="8" id="KW-0868">Chloride</keyword>
<dbReference type="PANTHER" id="PTHR43427">
    <property type="entry name" value="CHLORIDE CHANNEL PROTEIN CLC-E"/>
    <property type="match status" value="1"/>
</dbReference>
<dbReference type="Pfam" id="PF00654">
    <property type="entry name" value="Voltage_CLC"/>
    <property type="match status" value="1"/>
</dbReference>
<feature type="transmembrane region" description="Helical" evidence="10">
    <location>
        <begin position="203"/>
        <end position="222"/>
    </location>
</feature>
<keyword evidence="4 10" id="KW-1133">Transmembrane helix</keyword>
<keyword evidence="7" id="KW-0869">Chloride channel</keyword>
<evidence type="ECO:0000256" key="4">
    <source>
        <dbReference type="ARBA" id="ARBA00022989"/>
    </source>
</evidence>
<evidence type="ECO:0000256" key="9">
    <source>
        <dbReference type="ARBA" id="ARBA00023303"/>
    </source>
</evidence>
<organism evidence="11 12">
    <name type="scientific">Metallococcus carri</name>
    <dbReference type="NCBI Taxonomy" id="1656884"/>
    <lineage>
        <taxon>Bacteria</taxon>
        <taxon>Bacillati</taxon>
        <taxon>Actinomycetota</taxon>
        <taxon>Actinomycetes</taxon>
        <taxon>Micrococcales</taxon>
        <taxon>Dermacoccaceae</taxon>
        <taxon>Metallococcus</taxon>
    </lineage>
</organism>
<keyword evidence="6 10" id="KW-0472">Membrane</keyword>
<feature type="transmembrane region" description="Helical" evidence="10">
    <location>
        <begin position="167"/>
        <end position="191"/>
    </location>
</feature>
<evidence type="ECO:0000313" key="12">
    <source>
        <dbReference type="Proteomes" id="UP000744769"/>
    </source>
</evidence>
<dbReference type="EMBL" id="JAAOIV010000002">
    <property type="protein sequence ID" value="NHN54752.1"/>
    <property type="molecule type" value="Genomic_DNA"/>
</dbReference>
<dbReference type="GO" id="GO:0005254">
    <property type="term" value="F:chloride channel activity"/>
    <property type="evidence" value="ECO:0007669"/>
    <property type="project" value="UniProtKB-KW"/>
</dbReference>
<dbReference type="InterPro" id="IPR001807">
    <property type="entry name" value="ClC"/>
</dbReference>
<feature type="transmembrane region" description="Helical" evidence="10">
    <location>
        <begin position="335"/>
        <end position="354"/>
    </location>
</feature>
<sequence>MSSGRASTSQPNVTGDGAAALTPGFWVAIVVTGVAAGLFGAALMELLRAVSRIAYGAADLSGFAAAVRAASPWGRAWPLLVAGVIAGLGGWGLGRFAAGKRTDVDDLLWTGRGRLSVRRSLGTSVLSEAVVGLGASLGREAAPKLMGAVAGHVVAERLHFTPPQVRLLVACGAGAGFASVYNVPFGAALFTAEVLVGAINLPIVLPALACSATATATAWLVLPNQPVYLQVPQVTTTAGLVVFAIVIGPVIGLCATAYVRLIGIVSHHAPGGRWVLVLPSVAFGILALLGLSYPLLYGNGSDIMVAALGDNGTLEVFVALLMLKPLVTVLCLGSGAPGGLFTPVLATGAAFGLVSGRLWDLIWPGTPIAAYVLVAAAAMIGAGMQAPLAGVALVLELTAVGTAVVVPLIAATMIATAVSHRLDGYSIYSARLASSIES</sequence>
<evidence type="ECO:0000256" key="8">
    <source>
        <dbReference type="ARBA" id="ARBA00023214"/>
    </source>
</evidence>
<evidence type="ECO:0000256" key="5">
    <source>
        <dbReference type="ARBA" id="ARBA00023065"/>
    </source>
</evidence>
<evidence type="ECO:0000256" key="10">
    <source>
        <dbReference type="SAM" id="Phobius"/>
    </source>
</evidence>
<dbReference type="InterPro" id="IPR050368">
    <property type="entry name" value="ClC-type_chloride_channel"/>
</dbReference>
<keyword evidence="9" id="KW-0407">Ion channel</keyword>
<comment type="caution">
    <text evidence="11">The sequence shown here is derived from an EMBL/GenBank/DDBJ whole genome shotgun (WGS) entry which is preliminary data.</text>
</comment>
<reference evidence="11" key="1">
    <citation type="submission" date="2020-03" db="EMBL/GenBank/DDBJ databases">
        <title>Draft sequencing of Calidifontibacter sp. DB0510.</title>
        <authorList>
            <person name="Kim D.-U."/>
        </authorList>
    </citation>
    <scope>NUCLEOTIDE SEQUENCE</scope>
    <source>
        <strain evidence="11">DB0510</strain>
    </source>
</reference>
<feature type="transmembrane region" description="Helical" evidence="10">
    <location>
        <begin position="20"/>
        <end position="41"/>
    </location>
</feature>
<feature type="transmembrane region" description="Helical" evidence="10">
    <location>
        <begin position="274"/>
        <end position="296"/>
    </location>
</feature>
<dbReference type="Gene3D" id="1.10.3080.10">
    <property type="entry name" value="Clc chloride channel"/>
    <property type="match status" value="1"/>
</dbReference>
<dbReference type="PANTHER" id="PTHR43427:SF6">
    <property type="entry name" value="CHLORIDE CHANNEL PROTEIN CLC-E"/>
    <property type="match status" value="1"/>
</dbReference>
<dbReference type="PRINTS" id="PR00762">
    <property type="entry name" value="CLCHANNEL"/>
</dbReference>
<name>A0A967E818_9MICO</name>
<protein>
    <submittedName>
        <fullName evidence="11">Chloride channel protein</fullName>
    </submittedName>
</protein>
<dbReference type="InterPro" id="IPR014743">
    <property type="entry name" value="Cl-channel_core"/>
</dbReference>
<evidence type="ECO:0000256" key="1">
    <source>
        <dbReference type="ARBA" id="ARBA00004141"/>
    </source>
</evidence>
<dbReference type="SUPFAM" id="SSF81340">
    <property type="entry name" value="Clc chloride channel"/>
    <property type="match status" value="1"/>
</dbReference>
<evidence type="ECO:0000313" key="11">
    <source>
        <dbReference type="EMBL" id="NHN54752.1"/>
    </source>
</evidence>
<keyword evidence="12" id="KW-1185">Reference proteome</keyword>
<keyword evidence="3 10" id="KW-0812">Transmembrane</keyword>